<organism evidence="3">
    <name type="scientific">Micromonospora sp. CCTCC AA 2012012</name>
    <dbReference type="NCBI Taxonomy" id="3111921"/>
    <lineage>
        <taxon>Bacteria</taxon>
        <taxon>Bacillati</taxon>
        <taxon>Actinomycetota</taxon>
        <taxon>Actinomycetes</taxon>
        <taxon>Micromonosporales</taxon>
        <taxon>Micromonosporaceae</taxon>
        <taxon>Micromonospora</taxon>
    </lineage>
</organism>
<dbReference type="EMBL" id="CP159342">
    <property type="protein sequence ID" value="XCH73657.1"/>
    <property type="molecule type" value="Genomic_DNA"/>
</dbReference>
<accession>A0AAU7M621</accession>
<evidence type="ECO:0000313" key="3">
    <source>
        <dbReference type="EMBL" id="XBP92960.1"/>
    </source>
</evidence>
<dbReference type="RefSeq" id="WP_350932584.1">
    <property type="nucleotide sequence ID" value="NZ_CP157762.1"/>
</dbReference>
<keyword evidence="1" id="KW-0175">Coiled coil</keyword>
<proteinExistence type="predicted"/>
<dbReference type="AlphaFoldDB" id="A0AAU7M621"/>
<evidence type="ECO:0000256" key="2">
    <source>
        <dbReference type="SAM" id="MobiDB-lite"/>
    </source>
</evidence>
<evidence type="ECO:0000256" key="1">
    <source>
        <dbReference type="SAM" id="Coils"/>
    </source>
</evidence>
<feature type="coiled-coil region" evidence="1">
    <location>
        <begin position="76"/>
        <end position="110"/>
    </location>
</feature>
<dbReference type="EMBL" id="CP157762">
    <property type="protein sequence ID" value="XBP92960.1"/>
    <property type="molecule type" value="Genomic_DNA"/>
</dbReference>
<evidence type="ECO:0000313" key="4">
    <source>
        <dbReference type="EMBL" id="XCH73657.1"/>
    </source>
</evidence>
<reference evidence="3" key="1">
    <citation type="submission" date="2024-01" db="EMBL/GenBank/DDBJ databases">
        <title>The genome sequence of Micromonospora mangrovi CCTCC AA 2012012.</title>
        <authorList>
            <person name="Gao J."/>
        </authorList>
    </citation>
    <scope>NUCLEOTIDE SEQUENCE</scope>
    <source>
        <strain evidence="3">CCTCC AA 2012012</strain>
    </source>
</reference>
<gene>
    <name evidence="4" type="ORF">ABUL08_25805</name>
    <name evidence="3" type="ORF">VK199_25725</name>
</gene>
<name>A0AAU7M621_9ACTN</name>
<sequence length="710" mass="74388">MSRTTKVGLDVDEQPFVRGMDNATGAAQRLEDSLDDVADSAKDVATGTERASESTDGLGDSARDAGRKLGSLRDDAARLDRQIDETASSVRELAREIARTSDEAERAKLSEKLSAEQGKLRQQTSIRKLIDFKDVEDVIPDSVGTQIIDKLKGMLSNAPLGPAGAAMGGIIAVPAAAVIGATISGAIVGGVGVGGVVGGLKIAAKDQRVQAAGKDLADAVLGDLEDSGSRFVQPAIAGIGILRSAWEDVAGDIDDVFASTSRYVEPLARGVAGFVRELAPGIADAAAAAGPIIAVVENDLPGVGRELSELLSTVADHADEGASAIHLIFLAVEDTIAGVTMLVDGMSTLYRWLVEAGVAAADFTYSLYGWLPVIGDQVEHNRDRMHELKDALDAGGDAGDGAGQKIQGGLLKVDGAATEATFEVRSLRDILDELSSKTLDARAANRDFEAAVDAATESVKRNGQALSDGTEKGRANQAALDAIVKTTYRKRDATLAETGSQEAANAATERGRAAFLKAADAMGMEAGKAKALADRLFGIPNIQRTVSVNSEQALSAIARVQAGLGKINSKNITVGVYYKSNGDLKLPGGTSLKNRWGGVYEHAQDGLVNLREAAVYSAVSPARYAFAEPATGGEAFIPRNGNRDRSLDILATAARWYGQRVVPQGSWGPGPSVTNDNRIAVYPQQANFTVHDLSALQRRQDALARLGRPR</sequence>
<feature type="region of interest" description="Disordered" evidence="2">
    <location>
        <begin position="1"/>
        <end position="66"/>
    </location>
</feature>
<reference evidence="4" key="2">
    <citation type="submission" date="2024-06" db="EMBL/GenBank/DDBJ databases">
        <title>Micromonospora mangrovi CCTCC AA 2012012 genome sequences.</title>
        <authorList>
            <person name="Gao J."/>
        </authorList>
    </citation>
    <scope>NUCLEOTIDE SEQUENCE</scope>
    <source>
        <strain evidence="4">CCTCC AA 2012012</strain>
    </source>
</reference>
<protein>
    <submittedName>
        <fullName evidence="3">Uncharacterized protein</fullName>
    </submittedName>
</protein>